<evidence type="ECO:0000313" key="4">
    <source>
        <dbReference type="Proteomes" id="UP000001025"/>
    </source>
</evidence>
<dbReference type="EC" id="2.3.1.-" evidence="3"/>
<dbReference type="PANTHER" id="PTHR43072">
    <property type="entry name" value="N-ACETYLTRANSFERASE"/>
    <property type="match status" value="1"/>
</dbReference>
<protein>
    <submittedName>
        <fullName evidence="3">Similar to nourseothricin acetyltransferase</fullName>
        <ecNumber evidence="3">2.3.1.-</ecNumber>
    </submittedName>
</protein>
<dbReference type="Gene3D" id="3.40.630.30">
    <property type="match status" value="1"/>
</dbReference>
<dbReference type="STRING" id="243090.RB10252"/>
<dbReference type="SUPFAM" id="SSF55729">
    <property type="entry name" value="Acyl-CoA N-acyltransferases (Nat)"/>
    <property type="match status" value="1"/>
</dbReference>
<evidence type="ECO:0000313" key="3">
    <source>
        <dbReference type="EMBL" id="CAD78787.1"/>
    </source>
</evidence>
<evidence type="ECO:0000259" key="2">
    <source>
        <dbReference type="PROSITE" id="PS51186"/>
    </source>
</evidence>
<accession>Q7UF96</accession>
<evidence type="ECO:0000256" key="1">
    <source>
        <dbReference type="SAM" id="MobiDB-lite"/>
    </source>
</evidence>
<dbReference type="EMBL" id="BX294151">
    <property type="protein sequence ID" value="CAD78787.1"/>
    <property type="molecule type" value="Genomic_DNA"/>
</dbReference>
<dbReference type="PATRIC" id="fig|243090.15.peg.4956"/>
<feature type="domain" description="N-acetyltransferase" evidence="2">
    <location>
        <begin position="230"/>
        <end position="386"/>
    </location>
</feature>
<keyword evidence="3" id="KW-0012">Acyltransferase</keyword>
<keyword evidence="3" id="KW-0808">Transferase</keyword>
<dbReference type="Pfam" id="PF00583">
    <property type="entry name" value="Acetyltransf_1"/>
    <property type="match status" value="1"/>
</dbReference>
<name>Q7UF96_RHOBA</name>
<dbReference type="HOGENOM" id="CLU_879686_0_0_0"/>
<gene>
    <name evidence="3" type="ordered locus">RB10252</name>
</gene>
<dbReference type="AlphaFoldDB" id="Q7UF96"/>
<dbReference type="CDD" id="cd04301">
    <property type="entry name" value="NAT_SF"/>
    <property type="match status" value="1"/>
</dbReference>
<organism evidence="3 4">
    <name type="scientific">Rhodopirellula baltica (strain DSM 10527 / NCIMB 13988 / SH1)</name>
    <dbReference type="NCBI Taxonomy" id="243090"/>
    <lineage>
        <taxon>Bacteria</taxon>
        <taxon>Pseudomonadati</taxon>
        <taxon>Planctomycetota</taxon>
        <taxon>Planctomycetia</taxon>
        <taxon>Pirellulales</taxon>
        <taxon>Pirellulaceae</taxon>
        <taxon>Rhodopirellula</taxon>
    </lineage>
</organism>
<dbReference type="InterPro" id="IPR016181">
    <property type="entry name" value="Acyl_CoA_acyltransferase"/>
</dbReference>
<proteinExistence type="predicted"/>
<dbReference type="InParanoid" id="Q7UF96"/>
<dbReference type="PANTHER" id="PTHR43072:SF60">
    <property type="entry name" value="L-2,4-DIAMINOBUTYRIC ACID ACETYLTRANSFERASE"/>
    <property type="match status" value="1"/>
</dbReference>
<sequence length="386" mass="42051">MGGNAEGRGQSIIERMMGNANQFGFDEPANGTQAANSGDASDRIPLFRPFSLTELPTLLPPALAQIPPSRAVMVADQIRSAISRQVTDDLILLISESSDAIGIVLGTPNSDMATVLHAGPIVVAADQYARPLDRESQNSRLADGLGRTLGQICRQRGIRFLQWATAWPPEESASDADDPSFAEGDSTRSIDLPSAWPKWMGFSKVGDLEYLALDLTKSSSFDSLDAPTQLHVRAVDVDDEEQMNAIRALVELTYQGSMDCPSLEQFRTAAQIMDGYQGVPTYAPDLWFTLSERPGDEPIGCLLMARHGGDSASVLEVVYMGVVPEARGRGFSRDILSLALECCREESASRMILAVDRTNRPARDAYLRLPMQTVLRESVWARNTTS</sequence>
<dbReference type="Proteomes" id="UP000001025">
    <property type="component" value="Chromosome"/>
</dbReference>
<dbReference type="eggNOG" id="COG0456">
    <property type="taxonomic scope" value="Bacteria"/>
</dbReference>
<dbReference type="GO" id="GO:0016747">
    <property type="term" value="F:acyltransferase activity, transferring groups other than amino-acyl groups"/>
    <property type="evidence" value="ECO:0000318"/>
    <property type="project" value="GO_Central"/>
</dbReference>
<dbReference type="EnsemblBacteria" id="CAD78787">
    <property type="protein sequence ID" value="CAD78787"/>
    <property type="gene ID" value="RB10252"/>
</dbReference>
<reference evidence="3 4" key="1">
    <citation type="journal article" date="2003" name="Proc. Natl. Acad. Sci. U.S.A.">
        <title>Complete genome sequence of the marine planctomycete Pirellula sp. strain 1.</title>
        <authorList>
            <person name="Gloeckner F.O."/>
            <person name="Kube M."/>
            <person name="Bauer M."/>
            <person name="Teeling H."/>
            <person name="Lombardot T."/>
            <person name="Ludwig W."/>
            <person name="Gade D."/>
            <person name="Beck A."/>
            <person name="Borzym K."/>
            <person name="Heitmann K."/>
            <person name="Rabus R."/>
            <person name="Schlesner H."/>
            <person name="Amann R."/>
            <person name="Reinhardt R."/>
        </authorList>
    </citation>
    <scope>NUCLEOTIDE SEQUENCE [LARGE SCALE GENOMIC DNA]</scope>
    <source>
        <strain evidence="4">DSM 10527 / NCIMB 13988 / SH1</strain>
    </source>
</reference>
<keyword evidence="4" id="KW-1185">Reference proteome</keyword>
<feature type="region of interest" description="Disordered" evidence="1">
    <location>
        <begin position="169"/>
        <end position="188"/>
    </location>
</feature>
<dbReference type="FunFam" id="3.40.630.30:FF:000456">
    <property type="entry name" value="Similar to nourseothricin acetyltransferase"/>
    <property type="match status" value="1"/>
</dbReference>
<dbReference type="KEGG" id="rba:RB10252"/>
<dbReference type="InterPro" id="IPR000182">
    <property type="entry name" value="GNAT_dom"/>
</dbReference>
<dbReference type="PROSITE" id="PS51186">
    <property type="entry name" value="GNAT"/>
    <property type="match status" value="1"/>
</dbReference>
<dbReference type="OrthoDB" id="214696at2"/>